<evidence type="ECO:0000313" key="1">
    <source>
        <dbReference type="EMBL" id="MDR9895263.1"/>
    </source>
</evidence>
<protein>
    <recommendedName>
        <fullName evidence="3">Type I restriction enzyme R protein N-terminal domain-containing protein</fullName>
    </recommendedName>
</protein>
<dbReference type="EMBL" id="JAALHA020000004">
    <property type="protein sequence ID" value="MDR9895263.1"/>
    <property type="molecule type" value="Genomic_DNA"/>
</dbReference>
<dbReference type="Proteomes" id="UP000667802">
    <property type="component" value="Unassembled WGS sequence"/>
</dbReference>
<reference evidence="2" key="1">
    <citation type="journal article" date="2021" name="Science">
        <title>Hunting the eagle killer: A cyanobacterial neurotoxin causes vacuolar myelinopathy.</title>
        <authorList>
            <person name="Breinlinger S."/>
            <person name="Phillips T.J."/>
            <person name="Haram B.N."/>
            <person name="Mares J."/>
            <person name="Martinez Yerena J.A."/>
            <person name="Hrouzek P."/>
            <person name="Sobotka R."/>
            <person name="Henderson W.M."/>
            <person name="Schmieder P."/>
            <person name="Williams S.M."/>
            <person name="Lauderdale J.D."/>
            <person name="Wilde H.D."/>
            <person name="Gerrin W."/>
            <person name="Kust A."/>
            <person name="Washington J.W."/>
            <person name="Wagner C."/>
            <person name="Geier B."/>
            <person name="Liebeke M."/>
            <person name="Enke H."/>
            <person name="Niedermeyer T.H.J."/>
            <person name="Wilde S.B."/>
        </authorList>
    </citation>
    <scope>NUCLEOTIDE SEQUENCE [LARGE SCALE GENOMIC DNA]</scope>
    <source>
        <strain evidence="2">Thurmond2011</strain>
    </source>
</reference>
<gene>
    <name evidence="1" type="ORF">G7B40_011890</name>
</gene>
<dbReference type="RefSeq" id="WP_208345953.1">
    <property type="nucleotide sequence ID" value="NZ_CAWQFN010000793.1"/>
</dbReference>
<accession>A0AAP5M9Z2</accession>
<proteinExistence type="predicted"/>
<comment type="caution">
    <text evidence="1">The sequence shown here is derived from an EMBL/GenBank/DDBJ whole genome shotgun (WGS) entry which is preliminary data.</text>
</comment>
<organism evidence="1 2">
    <name type="scientific">Aetokthonos hydrillicola Thurmond2011</name>
    <dbReference type="NCBI Taxonomy" id="2712845"/>
    <lineage>
        <taxon>Bacteria</taxon>
        <taxon>Bacillati</taxon>
        <taxon>Cyanobacteriota</taxon>
        <taxon>Cyanophyceae</taxon>
        <taxon>Nostocales</taxon>
        <taxon>Hapalosiphonaceae</taxon>
        <taxon>Aetokthonos</taxon>
    </lineage>
</organism>
<name>A0AAP5M9Z2_9CYAN</name>
<dbReference type="AlphaFoldDB" id="A0AAP5M9Z2"/>
<keyword evidence="2" id="KW-1185">Reference proteome</keyword>
<evidence type="ECO:0000313" key="2">
    <source>
        <dbReference type="Proteomes" id="UP000667802"/>
    </source>
</evidence>
<evidence type="ECO:0008006" key="3">
    <source>
        <dbReference type="Google" id="ProtNLM"/>
    </source>
</evidence>
<sequence>MSRPRILQPGTSYTFSKYFELPYAPADILAEFDCTYERKRLDLPRYEGTIKSLDFLSRYLERNLTYVNPISETARRETLIAPTLIEICAETQSQLNIEYPVSVSEQLKGSFDYYISSDGGIIVIEAKQSDLSRGFTQLAVELIALDQWTRSNATLLYGAVTTGEDWRFGIFQRQEKRILQDLKLYRVPEELEELLRVLFGIIVIEDTRTT</sequence>